<dbReference type="InterPro" id="IPR002018">
    <property type="entry name" value="CarbesteraseB"/>
</dbReference>
<dbReference type="GeneID" id="37037982"/>
<feature type="chain" id="PRO_5016190106" description="Carboxylic ester hydrolase" evidence="3">
    <location>
        <begin position="22"/>
        <end position="655"/>
    </location>
</feature>
<dbReference type="Pfam" id="PF00135">
    <property type="entry name" value="COesterase"/>
    <property type="match status" value="1"/>
</dbReference>
<reference evidence="5 6" key="1">
    <citation type="journal article" date="2018" name="Mol. Biol. Evol.">
        <title>Broad Genomic Sampling Reveals a Smut Pathogenic Ancestry of the Fungal Clade Ustilaginomycotina.</title>
        <authorList>
            <person name="Kijpornyongpan T."/>
            <person name="Mondo S.J."/>
            <person name="Barry K."/>
            <person name="Sandor L."/>
            <person name="Lee J."/>
            <person name="Lipzen A."/>
            <person name="Pangilinan J."/>
            <person name="LaButti K."/>
            <person name="Hainaut M."/>
            <person name="Henrissat B."/>
            <person name="Grigoriev I.V."/>
            <person name="Spatafora J.W."/>
            <person name="Aime M.C."/>
        </authorList>
    </citation>
    <scope>NUCLEOTIDE SEQUENCE [LARGE SCALE GENOMIC DNA]</scope>
    <source>
        <strain evidence="5 6">MCA 4658</strain>
    </source>
</reference>
<evidence type="ECO:0000256" key="2">
    <source>
        <dbReference type="ARBA" id="ARBA00022801"/>
    </source>
</evidence>
<dbReference type="InterPro" id="IPR029058">
    <property type="entry name" value="AB_hydrolase_fold"/>
</dbReference>
<dbReference type="InterPro" id="IPR050309">
    <property type="entry name" value="Type-B_Carboxylest/Lipase"/>
</dbReference>
<evidence type="ECO:0000256" key="3">
    <source>
        <dbReference type="RuleBase" id="RU361235"/>
    </source>
</evidence>
<dbReference type="GO" id="GO:0016787">
    <property type="term" value="F:hydrolase activity"/>
    <property type="evidence" value="ECO:0007669"/>
    <property type="project" value="UniProtKB-KW"/>
</dbReference>
<feature type="domain" description="Carboxylesterase type B" evidence="4">
    <location>
        <begin position="93"/>
        <end position="644"/>
    </location>
</feature>
<feature type="signal peptide" evidence="3">
    <location>
        <begin position="1"/>
        <end position="21"/>
    </location>
</feature>
<dbReference type="PROSITE" id="PS00122">
    <property type="entry name" value="CARBOXYLESTERASE_B_1"/>
    <property type="match status" value="1"/>
</dbReference>
<proteinExistence type="inferred from homology"/>
<protein>
    <recommendedName>
        <fullName evidence="3">Carboxylic ester hydrolase</fullName>
        <ecNumber evidence="3">3.1.1.-</ecNumber>
    </recommendedName>
</protein>
<dbReference type="SUPFAM" id="SSF53474">
    <property type="entry name" value="alpha/beta-Hydrolases"/>
    <property type="match status" value="1"/>
</dbReference>
<dbReference type="EMBL" id="KZ819375">
    <property type="protein sequence ID" value="PWN42880.1"/>
    <property type="molecule type" value="Genomic_DNA"/>
</dbReference>
<evidence type="ECO:0000259" key="4">
    <source>
        <dbReference type="Pfam" id="PF00135"/>
    </source>
</evidence>
<name>A0A316VZD2_9BASI</name>
<dbReference type="EC" id="3.1.1.-" evidence="3"/>
<evidence type="ECO:0000313" key="5">
    <source>
        <dbReference type="EMBL" id="PWN42880.1"/>
    </source>
</evidence>
<dbReference type="InParanoid" id="A0A316VZD2"/>
<dbReference type="PANTHER" id="PTHR11559">
    <property type="entry name" value="CARBOXYLESTERASE"/>
    <property type="match status" value="1"/>
</dbReference>
<keyword evidence="2 3" id="KW-0378">Hydrolase</keyword>
<dbReference type="OrthoDB" id="408631at2759"/>
<keyword evidence="3" id="KW-0732">Signal</keyword>
<evidence type="ECO:0000256" key="1">
    <source>
        <dbReference type="ARBA" id="ARBA00005964"/>
    </source>
</evidence>
<evidence type="ECO:0000313" key="6">
    <source>
        <dbReference type="Proteomes" id="UP000245783"/>
    </source>
</evidence>
<sequence>MKGLRIPFFGFAVVLIPLCSAQPLESFPSAFTPFWSREEIGETGWRARSAPPGARRPSSVSCLDTPSPVVRVNSSGLLYSGLRLCPNEQYNFEQELFLGIRFARPLTGQLRWRRPVPLDFGDAHAPKTYAGERSQDGATISMATLYPLTCHYGTSNSVTALDEDCLGLNIVRPSSSFASKESAPDEHLLPVLVWIYGGGFIAGSSSATYYNGSFLVQQAQEHGKPIIFVSINYRTLLGFNVKIPDSVKDEDDAKQGNIGYWDQRLALTWIHENIRDFGGDPKRVTLIGESAGAVSVLQHLAAFDGKDPYEAQHGALYRSVISQSPADSTREDSRWRDQSSHLAWKSWTDAANCKEDDFVCLRSLTQEKIAESALNGTGWHPRVDTSLSPRTLLQALQGGFFARNRAVLIGGVTDEGPGFAPRNLSSVQQLRTNLITPQLIDDGNYVPPLGLFPRDASINQTGQVNPVIEANLDKLISLYGLPDSASTEAPILSPYGQPASNIIDGVANAIWGDYLFVAVTRAYAKALVKYGTKTWKYRYSYLRQSHAPTVAAPRGVYHFSEVALVPFINQLSWDQNVNALPPGNSPDLAVAKRTVSKWLDFVYDGHPTPNEEEWPEYGESGKNFVIDKEDSLEDDVFRKEQLDFVIDLILDRVKQ</sequence>
<dbReference type="STRING" id="1522189.A0A316VZD2"/>
<gene>
    <name evidence="5" type="ORF">IE81DRAFT_347057</name>
</gene>
<comment type="similarity">
    <text evidence="1 3">Belongs to the type-B carboxylesterase/lipase family.</text>
</comment>
<dbReference type="Gene3D" id="3.40.50.1820">
    <property type="entry name" value="alpha/beta hydrolase"/>
    <property type="match status" value="1"/>
</dbReference>
<dbReference type="InterPro" id="IPR019826">
    <property type="entry name" value="Carboxylesterase_B_AS"/>
</dbReference>
<dbReference type="RefSeq" id="XP_025370040.1">
    <property type="nucleotide sequence ID" value="XM_025516112.1"/>
</dbReference>
<accession>A0A316VZD2</accession>
<dbReference type="Proteomes" id="UP000245783">
    <property type="component" value="Unassembled WGS sequence"/>
</dbReference>
<keyword evidence="6" id="KW-1185">Reference proteome</keyword>
<dbReference type="AlphaFoldDB" id="A0A316VZD2"/>
<organism evidence="5 6">
    <name type="scientific">Ceraceosorus guamensis</name>
    <dbReference type="NCBI Taxonomy" id="1522189"/>
    <lineage>
        <taxon>Eukaryota</taxon>
        <taxon>Fungi</taxon>
        <taxon>Dikarya</taxon>
        <taxon>Basidiomycota</taxon>
        <taxon>Ustilaginomycotina</taxon>
        <taxon>Exobasidiomycetes</taxon>
        <taxon>Ceraceosorales</taxon>
        <taxon>Ceraceosoraceae</taxon>
        <taxon>Ceraceosorus</taxon>
    </lineage>
</organism>